<evidence type="ECO:0000256" key="2">
    <source>
        <dbReference type="SAM" id="Phobius"/>
    </source>
</evidence>
<keyword evidence="5" id="KW-1185">Reference proteome</keyword>
<feature type="transmembrane region" description="Helical" evidence="2">
    <location>
        <begin position="197"/>
        <end position="218"/>
    </location>
</feature>
<dbReference type="InterPro" id="IPR013601">
    <property type="entry name" value="FAE1_typ3_polyketide_synth"/>
</dbReference>
<dbReference type="GO" id="GO:0016020">
    <property type="term" value="C:membrane"/>
    <property type="evidence" value="ECO:0007669"/>
    <property type="project" value="InterPro"/>
</dbReference>
<keyword evidence="2" id="KW-0812">Transmembrane</keyword>
<evidence type="ECO:0000259" key="3">
    <source>
        <dbReference type="Pfam" id="PF08392"/>
    </source>
</evidence>
<keyword evidence="2" id="KW-1133">Transmembrane helix</keyword>
<dbReference type="PANTHER" id="PTHR31561">
    <property type="entry name" value="3-KETOACYL-COA SYNTHASE"/>
    <property type="match status" value="1"/>
</dbReference>
<feature type="transmembrane region" description="Helical" evidence="2">
    <location>
        <begin position="36"/>
        <end position="58"/>
    </location>
</feature>
<reference evidence="4" key="1">
    <citation type="submission" date="2020-05" db="EMBL/GenBank/DDBJ databases">
        <title>WGS assembly of Panicum virgatum.</title>
        <authorList>
            <person name="Lovell J.T."/>
            <person name="Jenkins J."/>
            <person name="Shu S."/>
            <person name="Juenger T.E."/>
            <person name="Schmutz J."/>
        </authorList>
    </citation>
    <scope>NUCLEOTIDE SEQUENCE</scope>
    <source>
        <strain evidence="4">AP13</strain>
    </source>
</reference>
<gene>
    <name evidence="4" type="ORF">PVAP13_7KG087965</name>
</gene>
<dbReference type="Proteomes" id="UP000823388">
    <property type="component" value="Chromosome 7K"/>
</dbReference>
<proteinExistence type="predicted"/>
<keyword evidence="1" id="KW-0808">Transferase</keyword>
<dbReference type="Gene3D" id="3.40.47.10">
    <property type="match status" value="1"/>
</dbReference>
<comment type="caution">
    <text evidence="4">The sequence shown here is derived from an EMBL/GenBank/DDBJ whole genome shotgun (WGS) entry which is preliminary data.</text>
</comment>
<dbReference type="GO" id="GO:0016747">
    <property type="term" value="F:acyltransferase activity, transferring groups other than amino-acyl groups"/>
    <property type="evidence" value="ECO:0007669"/>
    <property type="project" value="InterPro"/>
</dbReference>
<sequence>MHIATNPDQLAMAVVAAVAMLQRALTVSYGELVGLLLPTPVHVLMAVILLGDGVVMLWRARRPRDVYLVDYGCFLGEPQHRITFAMALEHAHHMTASLIDSESADFMVRLYERSEIGEETSVPDSFRYMPPERGIAASREEAELVIFSAVDKALARTALNPDDIDALVVACSFTTLTPAFADAVVNRYRLRADVRSVNLSGMGCSGALICVGLARSLLQVAPPGARVLIVATEILSSMFYAGTKRETLVPNVLFRMGAAAMIMSNSAERPRFRLGPVVRAR</sequence>
<dbReference type="InterPro" id="IPR016039">
    <property type="entry name" value="Thiolase-like"/>
</dbReference>
<name>A0A8T0QM18_PANVG</name>
<accession>A0A8T0QM18</accession>
<keyword evidence="2" id="KW-0472">Membrane</keyword>
<dbReference type="EMBL" id="CM029049">
    <property type="protein sequence ID" value="KAG2572006.1"/>
    <property type="molecule type" value="Genomic_DNA"/>
</dbReference>
<evidence type="ECO:0000313" key="4">
    <source>
        <dbReference type="EMBL" id="KAG2572006.1"/>
    </source>
</evidence>
<keyword evidence="1" id="KW-0012">Acyltransferase</keyword>
<evidence type="ECO:0000256" key="1">
    <source>
        <dbReference type="ARBA" id="ARBA00023315"/>
    </source>
</evidence>
<dbReference type="InterPro" id="IPR012392">
    <property type="entry name" value="3-ktacl-CoA_syn"/>
</dbReference>
<dbReference type="GO" id="GO:0006633">
    <property type="term" value="P:fatty acid biosynthetic process"/>
    <property type="evidence" value="ECO:0007669"/>
    <property type="project" value="InterPro"/>
</dbReference>
<dbReference type="Pfam" id="PF08392">
    <property type="entry name" value="FAE1_CUT1_RppA"/>
    <property type="match status" value="1"/>
</dbReference>
<feature type="domain" description="FAE" evidence="3">
    <location>
        <begin position="60"/>
        <end position="280"/>
    </location>
</feature>
<dbReference type="SUPFAM" id="SSF53901">
    <property type="entry name" value="Thiolase-like"/>
    <property type="match status" value="1"/>
</dbReference>
<dbReference type="AlphaFoldDB" id="A0A8T0QM18"/>
<organism evidence="4 5">
    <name type="scientific">Panicum virgatum</name>
    <name type="common">Blackwell switchgrass</name>
    <dbReference type="NCBI Taxonomy" id="38727"/>
    <lineage>
        <taxon>Eukaryota</taxon>
        <taxon>Viridiplantae</taxon>
        <taxon>Streptophyta</taxon>
        <taxon>Embryophyta</taxon>
        <taxon>Tracheophyta</taxon>
        <taxon>Spermatophyta</taxon>
        <taxon>Magnoliopsida</taxon>
        <taxon>Liliopsida</taxon>
        <taxon>Poales</taxon>
        <taxon>Poaceae</taxon>
        <taxon>PACMAD clade</taxon>
        <taxon>Panicoideae</taxon>
        <taxon>Panicodae</taxon>
        <taxon>Paniceae</taxon>
        <taxon>Panicinae</taxon>
        <taxon>Panicum</taxon>
        <taxon>Panicum sect. Hiantes</taxon>
    </lineage>
</organism>
<protein>
    <recommendedName>
        <fullName evidence="3">FAE domain-containing protein</fullName>
    </recommendedName>
</protein>
<evidence type="ECO:0000313" key="5">
    <source>
        <dbReference type="Proteomes" id="UP000823388"/>
    </source>
</evidence>